<gene>
    <name evidence="8" type="ORF">ABW02_09465</name>
</gene>
<protein>
    <recommendedName>
        <fullName evidence="3 5">acylphosphatase</fullName>
        <ecNumber evidence="2 5">3.6.1.7</ecNumber>
    </recommendedName>
</protein>
<feature type="active site" evidence="5">
    <location>
        <position position="36"/>
    </location>
</feature>
<comment type="similarity">
    <text evidence="1 6">Belongs to the acylphosphatase family.</text>
</comment>
<feature type="active site" evidence="5">
    <location>
        <position position="18"/>
    </location>
</feature>
<evidence type="ECO:0000256" key="4">
    <source>
        <dbReference type="ARBA" id="ARBA00047645"/>
    </source>
</evidence>
<dbReference type="PATRIC" id="fig|1397.4.peg.5163"/>
<reference evidence="8 9" key="1">
    <citation type="submission" date="2015-05" db="EMBL/GenBank/DDBJ databases">
        <title>Whole genome sequence and identification of bacterial endophytes from Costus igneus.</title>
        <authorList>
            <person name="Lee Y.P."/>
            <person name="Gan H.M."/>
            <person name="Eng W."/>
            <person name="Wheatley M.S."/>
            <person name="Caraballo A."/>
            <person name="Polter S."/>
            <person name="Savka M.A."/>
            <person name="Hudson A.O."/>
        </authorList>
    </citation>
    <scope>NUCLEOTIDE SEQUENCE [LARGE SCALE GENOMIC DNA]</scope>
    <source>
        <strain evidence="8 9">RIT379</strain>
    </source>
</reference>
<dbReference type="PANTHER" id="PTHR47268:SF4">
    <property type="entry name" value="ACYLPHOSPHATASE"/>
    <property type="match status" value="1"/>
</dbReference>
<dbReference type="Proteomes" id="UP000036045">
    <property type="component" value="Unassembled WGS sequence"/>
</dbReference>
<evidence type="ECO:0000256" key="6">
    <source>
        <dbReference type="RuleBase" id="RU004168"/>
    </source>
</evidence>
<dbReference type="EC" id="3.6.1.7" evidence="2 5"/>
<dbReference type="Pfam" id="PF00708">
    <property type="entry name" value="Acylphosphatase"/>
    <property type="match status" value="1"/>
</dbReference>
<dbReference type="EMBL" id="LDPH01000007">
    <property type="protein sequence ID" value="KLV26763.1"/>
    <property type="molecule type" value="Genomic_DNA"/>
</dbReference>
<evidence type="ECO:0000313" key="9">
    <source>
        <dbReference type="Proteomes" id="UP000036045"/>
    </source>
</evidence>
<dbReference type="Gene3D" id="3.30.70.100">
    <property type="match status" value="1"/>
</dbReference>
<dbReference type="PROSITE" id="PS00150">
    <property type="entry name" value="ACYLPHOSPHATASE_1"/>
    <property type="match status" value="1"/>
</dbReference>
<dbReference type="AlphaFoldDB" id="A0A0J1ILI1"/>
<proteinExistence type="inferred from homology"/>
<sequence>MKQLHLIIKGRVQGVGFRYFVQMIAMENQVTGWVRNKADGTVECMAVASSETLRVFIEKVKKGNRFARVDHIEIKESEPEELFSSFKVIY</sequence>
<dbReference type="SUPFAM" id="SSF54975">
    <property type="entry name" value="Acylphosphatase/BLUF domain-like"/>
    <property type="match status" value="1"/>
</dbReference>
<dbReference type="PROSITE" id="PS51160">
    <property type="entry name" value="ACYLPHOSPHATASE_3"/>
    <property type="match status" value="1"/>
</dbReference>
<comment type="caution">
    <text evidence="8">The sequence shown here is derived from an EMBL/GenBank/DDBJ whole genome shotgun (WGS) entry which is preliminary data.</text>
</comment>
<organism evidence="8 9">
    <name type="scientific">Niallia circulans</name>
    <name type="common">Bacillus circulans</name>
    <dbReference type="NCBI Taxonomy" id="1397"/>
    <lineage>
        <taxon>Bacteria</taxon>
        <taxon>Bacillati</taxon>
        <taxon>Bacillota</taxon>
        <taxon>Bacilli</taxon>
        <taxon>Bacillales</taxon>
        <taxon>Bacillaceae</taxon>
        <taxon>Niallia</taxon>
    </lineage>
</organism>
<evidence type="ECO:0000256" key="2">
    <source>
        <dbReference type="ARBA" id="ARBA00012150"/>
    </source>
</evidence>
<dbReference type="RefSeq" id="WP_047941738.1">
    <property type="nucleotide sequence ID" value="NZ_LDPH01000007.1"/>
</dbReference>
<evidence type="ECO:0000256" key="1">
    <source>
        <dbReference type="ARBA" id="ARBA00005614"/>
    </source>
</evidence>
<evidence type="ECO:0000256" key="5">
    <source>
        <dbReference type="PROSITE-ProRule" id="PRU00520"/>
    </source>
</evidence>
<comment type="catalytic activity">
    <reaction evidence="4 5">
        <text>an acyl phosphate + H2O = a carboxylate + phosphate + H(+)</text>
        <dbReference type="Rhea" id="RHEA:14965"/>
        <dbReference type="ChEBI" id="CHEBI:15377"/>
        <dbReference type="ChEBI" id="CHEBI:15378"/>
        <dbReference type="ChEBI" id="CHEBI:29067"/>
        <dbReference type="ChEBI" id="CHEBI:43474"/>
        <dbReference type="ChEBI" id="CHEBI:59918"/>
        <dbReference type="EC" id="3.6.1.7"/>
    </reaction>
</comment>
<evidence type="ECO:0000256" key="3">
    <source>
        <dbReference type="ARBA" id="ARBA00015991"/>
    </source>
</evidence>
<dbReference type="InterPro" id="IPR017968">
    <property type="entry name" value="Acylphosphatase_CS"/>
</dbReference>
<dbReference type="PANTHER" id="PTHR47268">
    <property type="entry name" value="ACYLPHOSPHATASE"/>
    <property type="match status" value="1"/>
</dbReference>
<dbReference type="OrthoDB" id="9808093at2"/>
<keyword evidence="5" id="KW-0378">Hydrolase</keyword>
<evidence type="ECO:0000259" key="7">
    <source>
        <dbReference type="PROSITE" id="PS51160"/>
    </source>
</evidence>
<keyword evidence="9" id="KW-1185">Reference proteome</keyword>
<dbReference type="InterPro" id="IPR036046">
    <property type="entry name" value="Acylphosphatase-like_dom_sf"/>
</dbReference>
<evidence type="ECO:0000313" key="8">
    <source>
        <dbReference type="EMBL" id="KLV26763.1"/>
    </source>
</evidence>
<dbReference type="InterPro" id="IPR020456">
    <property type="entry name" value="Acylphosphatase"/>
</dbReference>
<dbReference type="GO" id="GO:0003998">
    <property type="term" value="F:acylphosphatase activity"/>
    <property type="evidence" value="ECO:0007669"/>
    <property type="project" value="UniProtKB-EC"/>
</dbReference>
<dbReference type="InterPro" id="IPR001792">
    <property type="entry name" value="Acylphosphatase-like_dom"/>
</dbReference>
<name>A0A0J1ILI1_NIACI</name>
<accession>A0A0J1ILI1</accession>
<feature type="domain" description="Acylphosphatase-like" evidence="7">
    <location>
        <begin position="3"/>
        <end position="90"/>
    </location>
</feature>